<protein>
    <submittedName>
        <fullName evidence="1">Leucine-rich repeat extensin-like protein 3</fullName>
    </submittedName>
</protein>
<accession>A0ACC1YQH9</accession>
<sequence length="137" mass="14532">MVSANLVFLLALSPLLFYLDFASSRQVSKNDALPSQLACVNCTICPYPCHNLPPSSPSGYPLYGAPPPPVSGYPSYGGPPPPLAQGNCPPVPVQCCNHVPPPNTYTYLPSANFSPFPYPTSSFISILILLASFAALF</sequence>
<gene>
    <name evidence="1" type="ORF">OWV82_004181</name>
</gene>
<keyword evidence="2" id="KW-1185">Reference proteome</keyword>
<organism evidence="1 2">
    <name type="scientific">Melia azedarach</name>
    <name type="common">Chinaberry tree</name>
    <dbReference type="NCBI Taxonomy" id="155640"/>
    <lineage>
        <taxon>Eukaryota</taxon>
        <taxon>Viridiplantae</taxon>
        <taxon>Streptophyta</taxon>
        <taxon>Embryophyta</taxon>
        <taxon>Tracheophyta</taxon>
        <taxon>Spermatophyta</taxon>
        <taxon>Magnoliopsida</taxon>
        <taxon>eudicotyledons</taxon>
        <taxon>Gunneridae</taxon>
        <taxon>Pentapetalae</taxon>
        <taxon>rosids</taxon>
        <taxon>malvids</taxon>
        <taxon>Sapindales</taxon>
        <taxon>Meliaceae</taxon>
        <taxon>Melia</taxon>
    </lineage>
</organism>
<evidence type="ECO:0000313" key="1">
    <source>
        <dbReference type="EMBL" id="KAJ4725288.1"/>
    </source>
</evidence>
<dbReference type="Proteomes" id="UP001164539">
    <property type="component" value="Chromosome 2"/>
</dbReference>
<comment type="caution">
    <text evidence="1">The sequence shown here is derived from an EMBL/GenBank/DDBJ whole genome shotgun (WGS) entry which is preliminary data.</text>
</comment>
<proteinExistence type="predicted"/>
<name>A0ACC1YQH9_MELAZ</name>
<dbReference type="EMBL" id="CM051395">
    <property type="protein sequence ID" value="KAJ4725288.1"/>
    <property type="molecule type" value="Genomic_DNA"/>
</dbReference>
<evidence type="ECO:0000313" key="2">
    <source>
        <dbReference type="Proteomes" id="UP001164539"/>
    </source>
</evidence>
<reference evidence="1 2" key="1">
    <citation type="journal article" date="2023" name="Science">
        <title>Complex scaffold remodeling in plant triterpene biosynthesis.</title>
        <authorList>
            <person name="De La Pena R."/>
            <person name="Hodgson H."/>
            <person name="Liu J.C."/>
            <person name="Stephenson M.J."/>
            <person name="Martin A.C."/>
            <person name="Owen C."/>
            <person name="Harkess A."/>
            <person name="Leebens-Mack J."/>
            <person name="Jimenez L.E."/>
            <person name="Osbourn A."/>
            <person name="Sattely E.S."/>
        </authorList>
    </citation>
    <scope>NUCLEOTIDE SEQUENCE [LARGE SCALE GENOMIC DNA]</scope>
    <source>
        <strain evidence="2">cv. JPN11</strain>
        <tissue evidence="1">Leaf</tissue>
    </source>
</reference>